<keyword evidence="5" id="KW-1185">Reference proteome</keyword>
<sequence>MRESSSVFERERDFYFAKLRAIELLCEEVEQAGGQLSNKDVQAILYDENDATSPLPRGDVTVDLTHTVMDKTQVLDQTHSVNNSAGSDLIQIEDAAGKDESGIGIQKQFGPKTPKPVILND</sequence>
<evidence type="ECO:0000256" key="2">
    <source>
        <dbReference type="SAM" id="MobiDB-lite"/>
    </source>
</evidence>
<name>A0AAD4MQZ2_9BILA</name>
<protein>
    <recommendedName>
        <fullName evidence="3">EB1 C-terminal domain-containing protein</fullName>
    </recommendedName>
</protein>
<dbReference type="InterPro" id="IPR004953">
    <property type="entry name" value="EB1_C"/>
</dbReference>
<proteinExistence type="predicted"/>
<dbReference type="GO" id="GO:0008017">
    <property type="term" value="F:microtubule binding"/>
    <property type="evidence" value="ECO:0007669"/>
    <property type="project" value="InterPro"/>
</dbReference>
<evidence type="ECO:0000313" key="5">
    <source>
        <dbReference type="Proteomes" id="UP001201812"/>
    </source>
</evidence>
<dbReference type="AlphaFoldDB" id="A0AAD4MQZ2"/>
<feature type="domain" description="EB1 C-terminal" evidence="3">
    <location>
        <begin position="1"/>
        <end position="54"/>
    </location>
</feature>
<gene>
    <name evidence="4" type="ORF">DdX_14515</name>
</gene>
<feature type="region of interest" description="Disordered" evidence="2">
    <location>
        <begin position="101"/>
        <end position="121"/>
    </location>
</feature>
<keyword evidence="1" id="KW-0493">Microtubule</keyword>
<dbReference type="EMBL" id="JAKKPZ010000073">
    <property type="protein sequence ID" value="KAI1704014.1"/>
    <property type="molecule type" value="Genomic_DNA"/>
</dbReference>
<accession>A0AAD4MQZ2</accession>
<dbReference type="Proteomes" id="UP001201812">
    <property type="component" value="Unassembled WGS sequence"/>
</dbReference>
<dbReference type="SUPFAM" id="SSF140612">
    <property type="entry name" value="EB1 dimerisation domain-like"/>
    <property type="match status" value="1"/>
</dbReference>
<dbReference type="Gene3D" id="1.20.5.1430">
    <property type="match status" value="1"/>
</dbReference>
<comment type="caution">
    <text evidence="4">The sequence shown here is derived from an EMBL/GenBank/DDBJ whole genome shotgun (WGS) entry which is preliminary data.</text>
</comment>
<evidence type="ECO:0000256" key="1">
    <source>
        <dbReference type="PROSITE-ProRule" id="PRU00576"/>
    </source>
</evidence>
<dbReference type="Pfam" id="PF03271">
    <property type="entry name" value="EB1"/>
    <property type="match status" value="1"/>
</dbReference>
<organism evidence="4 5">
    <name type="scientific">Ditylenchus destructor</name>
    <dbReference type="NCBI Taxonomy" id="166010"/>
    <lineage>
        <taxon>Eukaryota</taxon>
        <taxon>Metazoa</taxon>
        <taxon>Ecdysozoa</taxon>
        <taxon>Nematoda</taxon>
        <taxon>Chromadorea</taxon>
        <taxon>Rhabditida</taxon>
        <taxon>Tylenchina</taxon>
        <taxon>Tylenchomorpha</taxon>
        <taxon>Sphaerularioidea</taxon>
        <taxon>Anguinidae</taxon>
        <taxon>Anguininae</taxon>
        <taxon>Ditylenchus</taxon>
    </lineage>
</organism>
<dbReference type="InterPro" id="IPR036133">
    <property type="entry name" value="EB1_C_sf"/>
</dbReference>
<dbReference type="PROSITE" id="PS51230">
    <property type="entry name" value="EB1_C"/>
    <property type="match status" value="1"/>
</dbReference>
<reference evidence="4" key="1">
    <citation type="submission" date="2022-01" db="EMBL/GenBank/DDBJ databases">
        <title>Genome Sequence Resource for Two Populations of Ditylenchus destructor, the Migratory Endoparasitic Phytonematode.</title>
        <authorList>
            <person name="Zhang H."/>
            <person name="Lin R."/>
            <person name="Xie B."/>
        </authorList>
    </citation>
    <scope>NUCLEOTIDE SEQUENCE</scope>
    <source>
        <strain evidence="4">BazhouSP</strain>
    </source>
</reference>
<dbReference type="GO" id="GO:0005874">
    <property type="term" value="C:microtubule"/>
    <property type="evidence" value="ECO:0007669"/>
    <property type="project" value="UniProtKB-KW"/>
</dbReference>
<evidence type="ECO:0000259" key="3">
    <source>
        <dbReference type="PROSITE" id="PS51230"/>
    </source>
</evidence>
<evidence type="ECO:0000313" key="4">
    <source>
        <dbReference type="EMBL" id="KAI1704014.1"/>
    </source>
</evidence>